<dbReference type="Proteomes" id="UP001152759">
    <property type="component" value="Chromosome 2"/>
</dbReference>
<feature type="region of interest" description="Disordered" evidence="1">
    <location>
        <begin position="1"/>
        <end position="92"/>
    </location>
</feature>
<dbReference type="AlphaFoldDB" id="A0A9P0A3V4"/>
<feature type="compositionally biased region" description="Polar residues" evidence="1">
    <location>
        <begin position="41"/>
        <end position="92"/>
    </location>
</feature>
<proteinExistence type="predicted"/>
<organism evidence="2 3">
    <name type="scientific">Bemisia tabaci</name>
    <name type="common">Sweetpotato whitefly</name>
    <name type="synonym">Aleurodes tabaci</name>
    <dbReference type="NCBI Taxonomy" id="7038"/>
    <lineage>
        <taxon>Eukaryota</taxon>
        <taxon>Metazoa</taxon>
        <taxon>Ecdysozoa</taxon>
        <taxon>Arthropoda</taxon>
        <taxon>Hexapoda</taxon>
        <taxon>Insecta</taxon>
        <taxon>Pterygota</taxon>
        <taxon>Neoptera</taxon>
        <taxon>Paraneoptera</taxon>
        <taxon>Hemiptera</taxon>
        <taxon>Sternorrhyncha</taxon>
        <taxon>Aleyrodoidea</taxon>
        <taxon>Aleyrodidae</taxon>
        <taxon>Aleyrodinae</taxon>
        <taxon>Bemisia</taxon>
    </lineage>
</organism>
<reference evidence="2" key="1">
    <citation type="submission" date="2021-12" db="EMBL/GenBank/DDBJ databases">
        <authorList>
            <person name="King R."/>
        </authorList>
    </citation>
    <scope>NUCLEOTIDE SEQUENCE</scope>
</reference>
<gene>
    <name evidence="2" type="ORF">BEMITA_LOCUS3309</name>
</gene>
<evidence type="ECO:0000313" key="3">
    <source>
        <dbReference type="Proteomes" id="UP001152759"/>
    </source>
</evidence>
<sequence length="92" mass="9703">MSDSQGSAPQSSGDGGYTITNPGNNPEGNHYCSREDDPAAPNSNSCDYSNSDGSFYHSNPNGSTYYSNPNTGYTNYTPSTGKQLLDASSKQC</sequence>
<evidence type="ECO:0000313" key="2">
    <source>
        <dbReference type="EMBL" id="CAH0383920.1"/>
    </source>
</evidence>
<feature type="compositionally biased region" description="Polar residues" evidence="1">
    <location>
        <begin position="1"/>
        <end position="27"/>
    </location>
</feature>
<accession>A0A9P0A3V4</accession>
<keyword evidence="3" id="KW-1185">Reference proteome</keyword>
<evidence type="ECO:0000256" key="1">
    <source>
        <dbReference type="SAM" id="MobiDB-lite"/>
    </source>
</evidence>
<protein>
    <submittedName>
        <fullName evidence="2">Uncharacterized protein</fullName>
    </submittedName>
</protein>
<dbReference type="EMBL" id="OU963863">
    <property type="protein sequence ID" value="CAH0383920.1"/>
    <property type="molecule type" value="Genomic_DNA"/>
</dbReference>
<name>A0A9P0A3V4_BEMTA</name>